<dbReference type="EMBL" id="VFIA01000121">
    <property type="protein sequence ID" value="MBC3795336.1"/>
    <property type="molecule type" value="Genomic_DNA"/>
</dbReference>
<dbReference type="Pfam" id="PF00239">
    <property type="entry name" value="Resolvase"/>
    <property type="match status" value="1"/>
</dbReference>
<organism evidence="4 5">
    <name type="scientific">Spirosoma utsteinense</name>
    <dbReference type="NCBI Taxonomy" id="2585773"/>
    <lineage>
        <taxon>Bacteria</taxon>
        <taxon>Pseudomonadati</taxon>
        <taxon>Bacteroidota</taxon>
        <taxon>Cytophagia</taxon>
        <taxon>Cytophagales</taxon>
        <taxon>Cytophagaceae</taxon>
        <taxon>Spirosoma</taxon>
    </lineage>
</organism>
<dbReference type="RefSeq" id="WP_186742633.1">
    <property type="nucleotide sequence ID" value="NZ_VFIA01000121.1"/>
</dbReference>
<name>A0ABR6WFM8_9BACT</name>
<reference evidence="4 5" key="1">
    <citation type="submission" date="2019-06" db="EMBL/GenBank/DDBJ databases">
        <title>Spirosoma utsteinense sp. nov. isolated from Antarctic ice-free soils.</title>
        <authorList>
            <person name="Tahon G."/>
        </authorList>
    </citation>
    <scope>NUCLEOTIDE SEQUENCE [LARGE SCALE GENOMIC DNA]</scope>
    <source>
        <strain evidence="4 5">LMG 31447</strain>
    </source>
</reference>
<dbReference type="CDD" id="cd00338">
    <property type="entry name" value="Ser_Recombinase"/>
    <property type="match status" value="1"/>
</dbReference>
<dbReference type="Gene3D" id="3.40.50.1390">
    <property type="entry name" value="Resolvase, N-terminal catalytic domain"/>
    <property type="match status" value="1"/>
</dbReference>
<dbReference type="SUPFAM" id="SSF53041">
    <property type="entry name" value="Resolvase-like"/>
    <property type="match status" value="1"/>
</dbReference>
<comment type="caution">
    <text evidence="4">The sequence shown here is derived from an EMBL/GenBank/DDBJ whole genome shotgun (WGS) entry which is preliminary data.</text>
</comment>
<dbReference type="InterPro" id="IPR006119">
    <property type="entry name" value="Resolv_N"/>
</dbReference>
<dbReference type="InterPro" id="IPR050639">
    <property type="entry name" value="SSR_resolvase"/>
</dbReference>
<proteinExistence type="predicted"/>
<evidence type="ECO:0000256" key="2">
    <source>
        <dbReference type="ARBA" id="ARBA00023172"/>
    </source>
</evidence>
<dbReference type="PANTHER" id="PTHR30461:SF2">
    <property type="entry name" value="SERINE RECOMBINASE PINE-RELATED"/>
    <property type="match status" value="1"/>
</dbReference>
<dbReference type="Proteomes" id="UP000700732">
    <property type="component" value="Unassembled WGS sequence"/>
</dbReference>
<feature type="domain" description="Resolvase/invertase-type recombinase catalytic" evidence="3">
    <location>
        <begin position="14"/>
        <end position="152"/>
    </location>
</feature>
<dbReference type="PANTHER" id="PTHR30461">
    <property type="entry name" value="DNA-INVERTASE FROM LAMBDOID PROPHAGE"/>
    <property type="match status" value="1"/>
</dbReference>
<keyword evidence="5" id="KW-1185">Reference proteome</keyword>
<keyword evidence="1" id="KW-0238">DNA-binding</keyword>
<keyword evidence="2" id="KW-0233">DNA recombination</keyword>
<protein>
    <submittedName>
        <fullName evidence="4">DNA invertase Pin-like site-specific DNA recombinase</fullName>
    </submittedName>
</protein>
<sequence length="240" mass="27214">MIPNLTPPPNGPEYVAYYRVSTKKQGDSGLGLDAQQAYIAHFYQHKHMIAAFTDIKSGKAVTGRLELQKALALCKLRRATLVVAKVDRLSRDTEDALQIYRELEGRLESCDIPNLDKFTPTLFMAIADRERVLIRLRTQQALVELLKRRGQWRRASEPFQNGLATQKANAAVRENARQNRHNRRAITLIGRLRAEGCTYAQIARQLNEAGFQASRGGLFRAEQVRRLLLRPLDELPPENG</sequence>
<dbReference type="SMART" id="SM00857">
    <property type="entry name" value="Resolvase"/>
    <property type="match status" value="1"/>
</dbReference>
<gene>
    <name evidence="4" type="ORF">FH603_5873</name>
</gene>
<evidence type="ECO:0000259" key="3">
    <source>
        <dbReference type="SMART" id="SM00857"/>
    </source>
</evidence>
<accession>A0ABR6WFM8</accession>
<evidence type="ECO:0000256" key="1">
    <source>
        <dbReference type="ARBA" id="ARBA00023125"/>
    </source>
</evidence>
<evidence type="ECO:0000313" key="5">
    <source>
        <dbReference type="Proteomes" id="UP000700732"/>
    </source>
</evidence>
<evidence type="ECO:0000313" key="4">
    <source>
        <dbReference type="EMBL" id="MBC3795336.1"/>
    </source>
</evidence>
<dbReference type="InterPro" id="IPR036162">
    <property type="entry name" value="Resolvase-like_N_sf"/>
</dbReference>